<evidence type="ECO:0000313" key="3">
    <source>
        <dbReference type="Proteomes" id="UP000805614"/>
    </source>
</evidence>
<name>A0ABR7LX66_9ACTN</name>
<dbReference type="InterPro" id="IPR052519">
    <property type="entry name" value="Euk-type_GlcNAc_Kinase"/>
</dbReference>
<gene>
    <name evidence="2" type="ORF">HKK74_28745</name>
</gene>
<dbReference type="SUPFAM" id="SSF53067">
    <property type="entry name" value="Actin-like ATPase domain"/>
    <property type="match status" value="2"/>
</dbReference>
<dbReference type="EMBL" id="JABVEC010000027">
    <property type="protein sequence ID" value="MBC6469448.1"/>
    <property type="molecule type" value="Genomic_DNA"/>
</dbReference>
<accession>A0ABR7LX66</accession>
<dbReference type="InterPro" id="IPR002731">
    <property type="entry name" value="ATPase_BadF"/>
</dbReference>
<dbReference type="InterPro" id="IPR043129">
    <property type="entry name" value="ATPase_NBD"/>
</dbReference>
<proteinExistence type="predicted"/>
<dbReference type="Gene3D" id="3.30.420.40">
    <property type="match status" value="2"/>
</dbReference>
<organism evidence="2 3">
    <name type="scientific">Actinomadura alba</name>
    <dbReference type="NCBI Taxonomy" id="406431"/>
    <lineage>
        <taxon>Bacteria</taxon>
        <taxon>Bacillati</taxon>
        <taxon>Actinomycetota</taxon>
        <taxon>Actinomycetes</taxon>
        <taxon>Streptosporangiales</taxon>
        <taxon>Thermomonosporaceae</taxon>
        <taxon>Actinomadura</taxon>
    </lineage>
</organism>
<feature type="domain" description="ATPase BadF/BadG/BcrA/BcrD type" evidence="1">
    <location>
        <begin position="8"/>
        <end position="304"/>
    </location>
</feature>
<protein>
    <submittedName>
        <fullName evidence="2">ATPase</fullName>
    </submittedName>
</protein>
<keyword evidence="3" id="KW-1185">Reference proteome</keyword>
<evidence type="ECO:0000313" key="2">
    <source>
        <dbReference type="EMBL" id="MBC6469448.1"/>
    </source>
</evidence>
<sequence length="342" mass="34471">MTPLLVAIDGGNSKTDVVVVARDGGVLAGFRGGGFRPHEVGQQAAVDVIASAVAAALDQAGAVPGVPVDHVAAYLANADLPEEEESLTRALRERGWSRTVRVGNDTFALLRAGASKGWGVAVVCGAGINCLGVGPDGRVSRFPALGPHTGDWGGGMQIGDLALWNAVRGEDGRGPRTSLTAAVAGHFGVGTAVDVGLALHSGELASGRLMELTPVLLDVAAEGDAVALSVVDRLADEVTALGTVTLRRLGLLESPAEVVLGGGVLTARHPLLMRGIERRYAERAPRADLVVAEAPPILGAALLGLDEVGAGPETHAALRAALTEHGSPGEGTPGGATPAMTG</sequence>
<reference evidence="2 3" key="1">
    <citation type="submission" date="2020-06" db="EMBL/GenBank/DDBJ databases">
        <title>Actinomadura xiongansis sp. nov., isolated from soil of Baiyangdian.</title>
        <authorList>
            <person name="Zhang X."/>
        </authorList>
    </citation>
    <scope>NUCLEOTIDE SEQUENCE [LARGE SCALE GENOMIC DNA]</scope>
    <source>
        <strain evidence="2 3">HBUM206468</strain>
    </source>
</reference>
<dbReference type="Pfam" id="PF01869">
    <property type="entry name" value="BcrAD_BadFG"/>
    <property type="match status" value="1"/>
</dbReference>
<evidence type="ECO:0000259" key="1">
    <source>
        <dbReference type="Pfam" id="PF01869"/>
    </source>
</evidence>
<dbReference type="Proteomes" id="UP000805614">
    <property type="component" value="Unassembled WGS sequence"/>
</dbReference>
<dbReference type="CDD" id="cd24007">
    <property type="entry name" value="ASKHA_NBD_eukNAGK-like"/>
    <property type="match status" value="1"/>
</dbReference>
<dbReference type="PANTHER" id="PTHR43190:SF3">
    <property type="entry name" value="N-ACETYL-D-GLUCOSAMINE KINASE"/>
    <property type="match status" value="1"/>
</dbReference>
<comment type="caution">
    <text evidence="2">The sequence shown here is derived from an EMBL/GenBank/DDBJ whole genome shotgun (WGS) entry which is preliminary data.</text>
</comment>
<dbReference type="PANTHER" id="PTHR43190">
    <property type="entry name" value="N-ACETYL-D-GLUCOSAMINE KINASE"/>
    <property type="match status" value="1"/>
</dbReference>